<keyword evidence="5 10" id="KW-0812">Transmembrane</keyword>
<keyword evidence="7 10" id="KW-1133">Transmembrane helix</keyword>
<accession>A0A6L3V3R6</accession>
<keyword evidence="12" id="KW-1185">Reference proteome</keyword>
<keyword evidence="3" id="KW-1003">Cell membrane</keyword>
<dbReference type="GO" id="GO:0015190">
    <property type="term" value="F:L-leucine transmembrane transporter activity"/>
    <property type="evidence" value="ECO:0007669"/>
    <property type="project" value="TreeGrafter"/>
</dbReference>
<sequence length="301" mass="32005">MEMFLQILIDGLVIGAFYSLVALGYTMVYGIIKLLNFAHGDLYMMGAFIGFTLLSFITGDGGVNTGLLGVAIVFIGTMTIVGLLGMGVERIAYRPLLLAPRLSILITAIGVSLSLEYTSMIGWGASYKVYPIKLPNDGLQFLGTQISFAQIGMIVLSALLMLGLRLFIDKTIYGKAMRAIALDQTACSLMGVNVHRIIALTFFIGAFLAAGAGIMSGVYYGTINFMMGFTIGLKAFTAAVLGGIGNITGAMLGGLVLGILEAFGTFYIGGSWKDVLAFGILILFLVFKPTGILGAKEMERM</sequence>
<dbReference type="PANTHER" id="PTHR11795">
    <property type="entry name" value="BRANCHED-CHAIN AMINO ACID TRANSPORT SYSTEM PERMEASE PROTEIN LIVH"/>
    <property type="match status" value="1"/>
</dbReference>
<evidence type="ECO:0000256" key="2">
    <source>
        <dbReference type="ARBA" id="ARBA00022448"/>
    </source>
</evidence>
<proteinExistence type="inferred from homology"/>
<dbReference type="GO" id="GO:0015192">
    <property type="term" value="F:L-phenylalanine transmembrane transporter activity"/>
    <property type="evidence" value="ECO:0007669"/>
    <property type="project" value="TreeGrafter"/>
</dbReference>
<keyword evidence="2" id="KW-0813">Transport</keyword>
<feature type="transmembrane region" description="Helical" evidence="10">
    <location>
        <begin position="197"/>
        <end position="219"/>
    </location>
</feature>
<comment type="caution">
    <text evidence="11">The sequence shown here is derived from an EMBL/GenBank/DDBJ whole genome shotgun (WGS) entry which is preliminary data.</text>
</comment>
<dbReference type="RefSeq" id="WP_151535211.1">
    <property type="nucleotide sequence ID" value="NZ_WBOS01000005.1"/>
</dbReference>
<evidence type="ECO:0000256" key="7">
    <source>
        <dbReference type="ARBA" id="ARBA00022989"/>
    </source>
</evidence>
<comment type="subcellular location">
    <subcellularLocation>
        <location evidence="1">Cell membrane</location>
        <topology evidence="1">Multi-pass membrane protein</topology>
    </subcellularLocation>
</comment>
<gene>
    <name evidence="11" type="ORF">F7731_12925</name>
</gene>
<evidence type="ECO:0000256" key="1">
    <source>
        <dbReference type="ARBA" id="ARBA00004651"/>
    </source>
</evidence>
<evidence type="ECO:0000256" key="4">
    <source>
        <dbReference type="ARBA" id="ARBA00022519"/>
    </source>
</evidence>
<evidence type="ECO:0000256" key="8">
    <source>
        <dbReference type="ARBA" id="ARBA00023136"/>
    </source>
</evidence>
<feature type="transmembrane region" description="Helical" evidence="10">
    <location>
        <begin position="65"/>
        <end position="84"/>
    </location>
</feature>
<feature type="transmembrane region" description="Helical" evidence="10">
    <location>
        <begin position="12"/>
        <end position="35"/>
    </location>
</feature>
<evidence type="ECO:0000256" key="3">
    <source>
        <dbReference type="ARBA" id="ARBA00022475"/>
    </source>
</evidence>
<dbReference type="GO" id="GO:0005304">
    <property type="term" value="F:L-valine transmembrane transporter activity"/>
    <property type="evidence" value="ECO:0007669"/>
    <property type="project" value="TreeGrafter"/>
</dbReference>
<dbReference type="EMBL" id="WBOS01000005">
    <property type="protein sequence ID" value="KAB2334676.1"/>
    <property type="molecule type" value="Genomic_DNA"/>
</dbReference>
<reference evidence="11 12" key="1">
    <citation type="journal article" date="2016" name="Antonie Van Leeuwenhoek">
        <title>Bacillus depressus sp. nov., isolated from soil of a sunflower field.</title>
        <authorList>
            <person name="Wei X."/>
            <person name="Xin D."/>
            <person name="Xin Y."/>
            <person name="Zhang H."/>
            <person name="Wang T."/>
            <person name="Zhang J."/>
        </authorList>
    </citation>
    <scope>NUCLEOTIDE SEQUENCE [LARGE SCALE GENOMIC DNA]</scope>
    <source>
        <strain evidence="11 12">BZ1</strain>
    </source>
</reference>
<evidence type="ECO:0000313" key="11">
    <source>
        <dbReference type="EMBL" id="KAB2334676.1"/>
    </source>
</evidence>
<dbReference type="PANTHER" id="PTHR11795:SF371">
    <property type="entry name" value="HIGH-AFFINITY BRANCHED-CHAIN AMINO ACID TRANSPORT SYSTEM PERMEASE PROTEIN LIVH"/>
    <property type="match status" value="1"/>
</dbReference>
<dbReference type="OrthoDB" id="9807115at2"/>
<evidence type="ECO:0000256" key="10">
    <source>
        <dbReference type="SAM" id="Phobius"/>
    </source>
</evidence>
<keyword evidence="6" id="KW-0029">Amino-acid transport</keyword>
<feature type="transmembrane region" description="Helical" evidence="10">
    <location>
        <begin position="275"/>
        <end position="295"/>
    </location>
</feature>
<evidence type="ECO:0000313" key="12">
    <source>
        <dbReference type="Proteomes" id="UP000481030"/>
    </source>
</evidence>
<dbReference type="InterPro" id="IPR052157">
    <property type="entry name" value="BCAA_transport_permease"/>
</dbReference>
<keyword evidence="8 10" id="KW-0472">Membrane</keyword>
<dbReference type="InterPro" id="IPR001851">
    <property type="entry name" value="ABC_transp_permease"/>
</dbReference>
<feature type="transmembrane region" description="Helical" evidence="10">
    <location>
        <begin position="42"/>
        <end position="59"/>
    </location>
</feature>
<dbReference type="GO" id="GO:0015188">
    <property type="term" value="F:L-isoleucine transmembrane transporter activity"/>
    <property type="evidence" value="ECO:0007669"/>
    <property type="project" value="TreeGrafter"/>
</dbReference>
<feature type="transmembrane region" description="Helical" evidence="10">
    <location>
        <begin position="146"/>
        <end position="168"/>
    </location>
</feature>
<dbReference type="Pfam" id="PF02653">
    <property type="entry name" value="BPD_transp_2"/>
    <property type="match status" value="1"/>
</dbReference>
<name>A0A6L3V3R6_9BACI</name>
<comment type="similarity">
    <text evidence="9">Belongs to the binding-protein-dependent transport system permease family. LivHM subfamily.</text>
</comment>
<keyword evidence="4" id="KW-0997">Cell inner membrane</keyword>
<feature type="transmembrane region" description="Helical" evidence="10">
    <location>
        <begin position="104"/>
        <end position="126"/>
    </location>
</feature>
<dbReference type="CDD" id="cd06582">
    <property type="entry name" value="TM_PBP1_LivH_like"/>
    <property type="match status" value="1"/>
</dbReference>
<evidence type="ECO:0000256" key="9">
    <source>
        <dbReference type="ARBA" id="ARBA00037998"/>
    </source>
</evidence>
<dbReference type="GO" id="GO:0015808">
    <property type="term" value="P:L-alanine transport"/>
    <property type="evidence" value="ECO:0007669"/>
    <property type="project" value="TreeGrafter"/>
</dbReference>
<dbReference type="AlphaFoldDB" id="A0A6L3V3R6"/>
<dbReference type="Proteomes" id="UP000481030">
    <property type="component" value="Unassembled WGS sequence"/>
</dbReference>
<dbReference type="GO" id="GO:1903806">
    <property type="term" value="P:L-isoleucine import across plasma membrane"/>
    <property type="evidence" value="ECO:0007669"/>
    <property type="project" value="TreeGrafter"/>
</dbReference>
<protein>
    <submittedName>
        <fullName evidence="11">Branched-chain amino acid ABC transporter permease</fullName>
    </submittedName>
</protein>
<evidence type="ECO:0000256" key="5">
    <source>
        <dbReference type="ARBA" id="ARBA00022692"/>
    </source>
</evidence>
<evidence type="ECO:0000256" key="6">
    <source>
        <dbReference type="ARBA" id="ARBA00022970"/>
    </source>
</evidence>
<organism evidence="11 12">
    <name type="scientific">Cytobacillus depressus</name>
    <dbReference type="NCBI Taxonomy" id="1602942"/>
    <lineage>
        <taxon>Bacteria</taxon>
        <taxon>Bacillati</taxon>
        <taxon>Bacillota</taxon>
        <taxon>Bacilli</taxon>
        <taxon>Bacillales</taxon>
        <taxon>Bacillaceae</taxon>
        <taxon>Cytobacillus</taxon>
    </lineage>
</organism>
<dbReference type="GO" id="GO:0042941">
    <property type="term" value="P:D-alanine transmembrane transport"/>
    <property type="evidence" value="ECO:0007669"/>
    <property type="project" value="TreeGrafter"/>
</dbReference>
<dbReference type="GO" id="GO:0005886">
    <property type="term" value="C:plasma membrane"/>
    <property type="evidence" value="ECO:0007669"/>
    <property type="project" value="UniProtKB-SubCell"/>
</dbReference>